<evidence type="ECO:0000313" key="1">
    <source>
        <dbReference type="EMBL" id="JAD69788.1"/>
    </source>
</evidence>
<name>A0A0A9C5P7_ARUDO</name>
<sequence>MNRRTGEKYVDEARGWKIGMNLEVNDGSPNYIDLEVRDPTHIASPKLNERDEQE</sequence>
<protein>
    <submittedName>
        <fullName evidence="1">Uncharacterized protein</fullName>
    </submittedName>
</protein>
<proteinExistence type="predicted"/>
<dbReference type="AlphaFoldDB" id="A0A0A9C5P7"/>
<accession>A0A0A9C5P7</accession>
<reference evidence="1" key="2">
    <citation type="journal article" date="2015" name="Data Brief">
        <title>Shoot transcriptome of the giant reed, Arundo donax.</title>
        <authorList>
            <person name="Barrero R.A."/>
            <person name="Guerrero F.D."/>
            <person name="Moolhuijzen P."/>
            <person name="Goolsby J.A."/>
            <person name="Tidwell J."/>
            <person name="Bellgard S.E."/>
            <person name="Bellgard M.I."/>
        </authorList>
    </citation>
    <scope>NUCLEOTIDE SEQUENCE</scope>
    <source>
        <tissue evidence="1">Shoot tissue taken approximately 20 cm above the soil surface</tissue>
    </source>
</reference>
<reference evidence="1" key="1">
    <citation type="submission" date="2014-09" db="EMBL/GenBank/DDBJ databases">
        <authorList>
            <person name="Magalhaes I.L.F."/>
            <person name="Oliveira U."/>
            <person name="Santos F.R."/>
            <person name="Vidigal T.H.D.A."/>
            <person name="Brescovit A.D."/>
            <person name="Santos A.J."/>
        </authorList>
    </citation>
    <scope>NUCLEOTIDE SEQUENCE</scope>
    <source>
        <tissue evidence="1">Shoot tissue taken approximately 20 cm above the soil surface</tissue>
    </source>
</reference>
<organism evidence="1">
    <name type="scientific">Arundo donax</name>
    <name type="common">Giant reed</name>
    <name type="synonym">Donax arundinaceus</name>
    <dbReference type="NCBI Taxonomy" id="35708"/>
    <lineage>
        <taxon>Eukaryota</taxon>
        <taxon>Viridiplantae</taxon>
        <taxon>Streptophyta</taxon>
        <taxon>Embryophyta</taxon>
        <taxon>Tracheophyta</taxon>
        <taxon>Spermatophyta</taxon>
        <taxon>Magnoliopsida</taxon>
        <taxon>Liliopsida</taxon>
        <taxon>Poales</taxon>
        <taxon>Poaceae</taxon>
        <taxon>PACMAD clade</taxon>
        <taxon>Arundinoideae</taxon>
        <taxon>Arundineae</taxon>
        <taxon>Arundo</taxon>
    </lineage>
</organism>
<dbReference type="EMBL" id="GBRH01228107">
    <property type="protein sequence ID" value="JAD69788.1"/>
    <property type="molecule type" value="Transcribed_RNA"/>
</dbReference>